<feature type="domain" description="EGF-like" evidence="21">
    <location>
        <begin position="3686"/>
        <end position="3725"/>
    </location>
</feature>
<proteinExistence type="predicted"/>
<dbReference type="FunFam" id="2.10.25.10:FF:000210">
    <property type="entry name" value="Hemicentin 1"/>
    <property type="match status" value="1"/>
</dbReference>
<feature type="domain" description="Ig-like" evidence="22">
    <location>
        <begin position="2305"/>
        <end position="2393"/>
    </location>
</feature>
<dbReference type="InterPro" id="IPR056861">
    <property type="entry name" value="HMCN1-like_VWA"/>
</dbReference>
<dbReference type="PANTHER" id="PTHR45080">
    <property type="entry name" value="CONTACTIN 5"/>
    <property type="match status" value="1"/>
</dbReference>
<dbReference type="InterPro" id="IPR000152">
    <property type="entry name" value="EGF-type_Asp/Asn_hydroxyl_site"/>
</dbReference>
<dbReference type="Pfam" id="PF25106">
    <property type="entry name" value="VWA_4"/>
    <property type="match status" value="1"/>
</dbReference>
<dbReference type="PROSITE" id="PS01187">
    <property type="entry name" value="EGF_CA"/>
    <property type="match status" value="3"/>
</dbReference>
<reference evidence="24" key="1">
    <citation type="submission" date="2025-08" db="UniProtKB">
        <authorList>
            <consortium name="Ensembl"/>
        </authorList>
    </citation>
    <scope>IDENTIFICATION</scope>
</reference>
<dbReference type="GO" id="GO:0007156">
    <property type="term" value="P:homophilic cell adhesion via plasma membrane adhesion molecules"/>
    <property type="evidence" value="ECO:0007669"/>
    <property type="project" value="TreeGrafter"/>
</dbReference>
<dbReference type="SMART" id="SM00682">
    <property type="entry name" value="G2F"/>
    <property type="match status" value="1"/>
</dbReference>
<evidence type="ECO:0000256" key="18">
    <source>
        <dbReference type="ARBA" id="ARBA00023319"/>
    </source>
</evidence>
<keyword evidence="12" id="KW-0106">Calcium</keyword>
<feature type="domain" description="EGF-like" evidence="21">
    <location>
        <begin position="3768"/>
        <end position="3803"/>
    </location>
</feature>
<keyword evidence="25" id="KW-1185">Reference proteome</keyword>
<feature type="domain" description="Ig-like" evidence="22">
    <location>
        <begin position="2857"/>
        <end position="2944"/>
    </location>
</feature>
<dbReference type="InterPro" id="IPR000884">
    <property type="entry name" value="TSP1_rpt"/>
</dbReference>
<evidence type="ECO:0000256" key="13">
    <source>
        <dbReference type="ARBA" id="ARBA00022989"/>
    </source>
</evidence>
<dbReference type="FunFam" id="2.10.25.10:FF:000005">
    <property type="entry name" value="Fibrillin 2"/>
    <property type="match status" value="1"/>
</dbReference>
<feature type="domain" description="Ig-like" evidence="22">
    <location>
        <begin position="2946"/>
        <end position="3032"/>
    </location>
</feature>
<keyword evidence="17" id="KW-0325">Glycoprotein</keyword>
<dbReference type="SUPFAM" id="SSF57184">
    <property type="entry name" value="Growth factor receptor domain"/>
    <property type="match status" value="3"/>
</dbReference>
<organism evidence="24 25">
    <name type="scientific">Salmo trutta</name>
    <name type="common">Brown trout</name>
    <dbReference type="NCBI Taxonomy" id="8032"/>
    <lineage>
        <taxon>Eukaryota</taxon>
        <taxon>Metazoa</taxon>
        <taxon>Chordata</taxon>
        <taxon>Craniata</taxon>
        <taxon>Vertebrata</taxon>
        <taxon>Euteleostomi</taxon>
        <taxon>Actinopterygii</taxon>
        <taxon>Neopterygii</taxon>
        <taxon>Teleostei</taxon>
        <taxon>Protacanthopterygii</taxon>
        <taxon>Salmoniformes</taxon>
        <taxon>Salmonidae</taxon>
        <taxon>Salmoninae</taxon>
        <taxon>Salmo</taxon>
    </lineage>
</organism>
<dbReference type="FunFam" id="2.60.40.10:FF:000130">
    <property type="entry name" value="Hemicentin 1"/>
    <property type="match status" value="3"/>
</dbReference>
<feature type="domain" description="Ig-like" evidence="22">
    <location>
        <begin position="3216"/>
        <end position="3301"/>
    </location>
</feature>
<dbReference type="Pfam" id="PF12662">
    <property type="entry name" value="cEGF"/>
    <property type="match status" value="1"/>
</dbReference>
<dbReference type="Pfam" id="PF07474">
    <property type="entry name" value="G2F"/>
    <property type="match status" value="1"/>
</dbReference>
<dbReference type="InterPro" id="IPR009030">
    <property type="entry name" value="Growth_fac_rcpt_cys_sf"/>
</dbReference>
<dbReference type="InterPro" id="IPR007110">
    <property type="entry name" value="Ig-like_dom"/>
</dbReference>
<keyword evidence="15 19" id="KW-1015">Disulfide bond</keyword>
<feature type="domain" description="EGF-like" evidence="21">
    <location>
        <begin position="3601"/>
        <end position="3640"/>
    </location>
</feature>
<dbReference type="InterPro" id="IPR036465">
    <property type="entry name" value="vWFA_dom_sf"/>
</dbReference>
<dbReference type="FunCoup" id="A0A674B5K9">
    <property type="interactions" value="3"/>
</dbReference>
<dbReference type="SUPFAM" id="SSF48726">
    <property type="entry name" value="Immunoglobulin"/>
    <property type="match status" value="31"/>
</dbReference>
<feature type="region of interest" description="Disordered" evidence="20">
    <location>
        <begin position="988"/>
        <end position="1007"/>
    </location>
</feature>
<dbReference type="FunFam" id="2.60.40.10:FF:000285">
    <property type="entry name" value="Hemicentin 1"/>
    <property type="match status" value="4"/>
</dbReference>
<dbReference type="FunFam" id="2.60.40.10:FF:000186">
    <property type="entry name" value="Hemicentin 1"/>
    <property type="match status" value="4"/>
</dbReference>
<dbReference type="SUPFAM" id="SSF53300">
    <property type="entry name" value="vWA-like"/>
    <property type="match status" value="1"/>
</dbReference>
<feature type="domain" description="Ig-like" evidence="22">
    <location>
        <begin position="497"/>
        <end position="579"/>
    </location>
</feature>
<dbReference type="FunFam" id="2.60.40.10:FF:000005">
    <property type="entry name" value="Neuronal cell adhesion molecule"/>
    <property type="match status" value="1"/>
</dbReference>
<keyword evidence="9" id="KW-0812">Transmembrane</keyword>
<dbReference type="FunFam" id="2.10.25.10:FF:000010">
    <property type="entry name" value="Pro-epidermal growth factor"/>
    <property type="match status" value="1"/>
</dbReference>
<feature type="domain" description="Ig-like" evidence="22">
    <location>
        <begin position="2673"/>
        <end position="2758"/>
    </location>
</feature>
<evidence type="ECO:0000313" key="25">
    <source>
        <dbReference type="Proteomes" id="UP000472277"/>
    </source>
</evidence>
<feature type="disulfide bond" evidence="19">
    <location>
        <begin position="3913"/>
        <end position="3923"/>
    </location>
</feature>
<evidence type="ECO:0000256" key="1">
    <source>
        <dbReference type="ARBA" id="ARBA00004236"/>
    </source>
</evidence>
<dbReference type="GO" id="GO:0005886">
    <property type="term" value="C:plasma membrane"/>
    <property type="evidence" value="ECO:0007669"/>
    <property type="project" value="UniProtKB-SubCell"/>
</dbReference>
<dbReference type="SUPFAM" id="SSF54511">
    <property type="entry name" value="GFP-like"/>
    <property type="match status" value="1"/>
</dbReference>
<dbReference type="GO" id="GO:0005509">
    <property type="term" value="F:calcium ion binding"/>
    <property type="evidence" value="ECO:0007669"/>
    <property type="project" value="InterPro"/>
</dbReference>
<evidence type="ECO:0000256" key="5">
    <source>
        <dbReference type="ARBA" id="ARBA00022525"/>
    </source>
</evidence>
<feature type="domain" description="Ig-like" evidence="22">
    <location>
        <begin position="1504"/>
        <end position="1593"/>
    </location>
</feature>
<feature type="domain" description="Ig-like" evidence="22">
    <location>
        <begin position="957"/>
        <end position="1043"/>
    </location>
</feature>
<feature type="domain" description="Ig-like" evidence="22">
    <location>
        <begin position="407"/>
        <end position="492"/>
    </location>
</feature>
<dbReference type="FunFam" id="2.60.40.10:FF:000706">
    <property type="entry name" value="Hemicentin 1"/>
    <property type="match status" value="1"/>
</dbReference>
<dbReference type="FunFam" id="2.10.25.10:FF:000009">
    <property type="entry name" value="Low-density lipoprotein receptor isoform 1"/>
    <property type="match status" value="1"/>
</dbReference>
<feature type="domain" description="Ig-like" evidence="22">
    <location>
        <begin position="2766"/>
        <end position="2852"/>
    </location>
</feature>
<dbReference type="FunFam" id="2.60.40.10:FF:001348">
    <property type="entry name" value="Hemicentin 2"/>
    <property type="match status" value="1"/>
</dbReference>
<dbReference type="SMART" id="SM00179">
    <property type="entry name" value="EGF_CA"/>
    <property type="match status" value="8"/>
</dbReference>
<dbReference type="InterPro" id="IPR036179">
    <property type="entry name" value="Ig-like_dom_sf"/>
</dbReference>
<dbReference type="InterPro" id="IPR018097">
    <property type="entry name" value="EGF_Ca-bd_CS"/>
</dbReference>
<dbReference type="GO" id="GO:0003007">
    <property type="term" value="P:heart morphogenesis"/>
    <property type="evidence" value="ECO:0007669"/>
    <property type="project" value="UniProtKB-ARBA"/>
</dbReference>
<protein>
    <recommendedName>
        <fullName evidence="26">Hemicentin 2</fullName>
    </recommendedName>
</protein>
<dbReference type="SMART" id="SM00409">
    <property type="entry name" value="IG"/>
    <property type="match status" value="30"/>
</dbReference>
<dbReference type="InterPro" id="IPR006605">
    <property type="entry name" value="G2_nidogen/fibulin_G2F"/>
</dbReference>
<dbReference type="GO" id="GO:0030424">
    <property type="term" value="C:axon"/>
    <property type="evidence" value="ECO:0007669"/>
    <property type="project" value="TreeGrafter"/>
</dbReference>
<keyword evidence="7 19" id="KW-0245">EGF-like domain</keyword>
<dbReference type="InterPro" id="IPR013783">
    <property type="entry name" value="Ig-like_fold"/>
</dbReference>
<dbReference type="PRINTS" id="PR00907">
    <property type="entry name" value="THRMBOMODULN"/>
</dbReference>
<keyword evidence="13" id="KW-1133">Transmembrane helix</keyword>
<evidence type="ECO:0000256" key="4">
    <source>
        <dbReference type="ARBA" id="ARBA00022475"/>
    </source>
</evidence>
<dbReference type="Pfam" id="PF13927">
    <property type="entry name" value="Ig_3"/>
    <property type="match status" value="12"/>
</dbReference>
<dbReference type="PROSITE" id="PS50835">
    <property type="entry name" value="IG_LIKE"/>
    <property type="match status" value="30"/>
</dbReference>
<dbReference type="InterPro" id="IPR009017">
    <property type="entry name" value="GFP"/>
</dbReference>
<feature type="domain" description="Ig-like" evidence="22">
    <location>
        <begin position="2211"/>
        <end position="2300"/>
    </location>
</feature>
<dbReference type="PROSITE" id="PS01186">
    <property type="entry name" value="EGF_2"/>
    <property type="match status" value="3"/>
</dbReference>
<dbReference type="InterPro" id="IPR036383">
    <property type="entry name" value="TSP1_rpt_sf"/>
</dbReference>
<feature type="domain" description="Ig-like" evidence="22">
    <location>
        <begin position="2581"/>
        <end position="2668"/>
    </location>
</feature>
<feature type="domain" description="Ig-like" evidence="22">
    <location>
        <begin position="865"/>
        <end position="948"/>
    </location>
</feature>
<dbReference type="Gene3D" id="2.10.25.10">
    <property type="entry name" value="Laminin"/>
    <property type="match status" value="7"/>
</dbReference>
<keyword evidence="10" id="KW-0732">Signal</keyword>
<dbReference type="OMA" id="VQWPPLA"/>
<dbReference type="CDD" id="cd00198">
    <property type="entry name" value="vWFA"/>
    <property type="match status" value="1"/>
</dbReference>
<name>A0A674B5K9_SALTR</name>
<keyword evidence="6" id="KW-0272">Extracellular matrix</keyword>
<dbReference type="SUPFAM" id="SSF82895">
    <property type="entry name" value="TSP-1 type 1 repeat"/>
    <property type="match status" value="1"/>
</dbReference>
<sequence>VKSFVELIMTGIIDSASTLAFVFDVTGSMYDDLKQVIEGASRILEKTLNRRTRPIKNFVLVPFHDPDIGPVSITTDPKKFQQDLQELFVQGGGDCPEMSIGAIKKALEVSLPSSFIYVFTDARAKDYHLKRDVLQLVQLRQSQVVFVLTGDCGDRSQPGYRAYEEIAATSSGQIFHLNKQQVNEVLKWVEETVQGLKVHLLSSNHDSAQENQWEVPFDPSLKEFTVSLSGPAPQIELRDPLGRIVGVEQGLTELLNIPNSARVVNLKFPRPGTWTLKVGCGGRHTLRVTGVSNLDFRAGFSSIPVSEFNYTRERPIKGVPAHVLLKCTGLKPPGQLSLMELVSGSGRSLRTLPVPLPSDRGSRGLWSVPEFRTPSQSFFLKVTGKDEEGYRFQRLSSVSYTNIIPDPPVVSMPLVVNSFYMQPAMIGCSVESDVPYRLRFTRSGVSLGEDKLFQFSGKASWEIPHASGEDEGPYECIAQSSAGLGRALTQLTVREPPPVLKAPVNVSSTVGAMAVLACQVEGSMRHNLTWQRAGLTILARSGRLRVLPNSFLEISGLRPQDAGQYQCVATNAHGDSRVTVWLLVPEPPSVVVSPQSQAFSRGSEVHFICTASGSPPPQLFWSHGNIFLTNQPRMAISKHGDLTIRDALPEDAGNYTCLATNEAGTSKQTVSLNYAEEPSIWVVKQVVMVAVGGDATLACQATGVPPPLVKWSKGDLQVGSVPFAEQDVHRGTLQIRGVQEKDAGEYSCVARNPAGTSSATVILEVGAAPLFSETPVDMMADVGENVTLPCVAHGFPLPKVTWHRDDGRPIPTNVDSSGSQVQLKKGHLLIQSVWLDDEGVYVCEAKNQFGSIRTEARVSVGGLEPPFLAHGAPVITTGIGQSLSIPCMLLDGIPLPERHWTHNGNELRLSGRTFLRSDGSLYIERALPEDAGTYVCTAVNIAGSVNISVSLEVHVPPEISAGPNHYIANEGVAITLSCESSGVPKPTIVWSKGREPQPRDMSSAQSDNDGYLHILNPTAEDAGIYICTATSAVGYASREIQLSVNSKRCVSSQENTVKMAAEVGSEVILPCEVQGSPSPLVTWSRNGQPIPPVTAWFTVLPSGSLKITDVRLVDSKLYTCSAKNPAGNLSINYNLHIQAKPKIQAAPSLLKALIGQTVVLPCVVQGEPSPEISWFHDGRPIWAKDTAALRIHRASLTDQGIYSCVAKNSAGQDTMEVKLEVLEAPSFAEAGDAIMEKVSNSKVTIPCPAEGSPPPKVRWFKNGLEIHPDQSELSVAQDGSLVIGSASASHSGDFTCVASNDAGSVERKTRLKVHVPPEIQDDGQHLNLTVTLKQPLTLSCDVIGIPSPTITWTKDGQNVVDSPGVYLQNGKRLLRIYRVQTEHGGQFSCIASNTAGQAQRDYNIVVQAPPVISGMSRVQDLSVVSGQEVEFQCRVSGHPAPKVEWSRDGEVLSKDGDPHVKFHEQGQVMKVKAVRLRDQGLYQCLASNSAGTQMRQFRLTVQAPPTIMGPSETSEVSVVLGFPTVLPCDVEGSPMPSITWLKDNQPIVSSAQLTYTRGGQALRLGTAQGDSAGLYTCRASNPAGTTLKHYSLSVLVPPQIEGDSTSLRFGSQDEKVRINGSLTLSCLAKGFPEPKTQWFKDGQLLTRNSHTGIRESGRLLHIDNAMLSHEGQYTCMVTNTAGEDKRDFHITIQVPPIFHRGSNGAAAWGLGGEEEEEEGGVRDDEMTERREVVLGHPISLSCESNAIPPPRLSWYREGRKLSTADGVVLLPGGQVLQIPRVQQEDAGKYTCQAVNEAGEDRMHFDLEVLVPPVITGQLDEFMEEIGAVVNSTVALHCDVTGHPEPAISWLRDGTPLPSGQHHNISEDGRQLQILSVQVSDMAGYLCVAENKVGAVEKLFSLTVQVPPRMVAGREEEVSVIKGHMVSMLCDVQAYPPPEITWTRDGQVLQFSTGIHILPGQSWLLNTLPRAYNTLHNSFISKCILSVICLLSTVLLLFSEVRCCSCPGNIIVLCHSIMNLIISILFSSLVPPVLDGPLHESLTQNLGSHVTLLCEATGVPVPSITWLKDGTPIESSLQWQWSVRGNRLELGPLTLSHAGTYTCVAKNREGQTQKDFALTVQGRQQTLPQQWQSVTFKMREDDFLYFYKHGFISITAYWMTVIHITFTHISPDGSTLTLLRLRPEDSGTYTCLAVSPAGQESKIFTLLVLVPPSILGETSAPREVQTTQDSVVTLECQAAGNPPPQISWLRNGRPLLLSPRIRLLSADTVLRISPVQLSDSGVYTCVARSRAGLAELNFDVQVQVPPGVDRVEPIKPVTVVRGSLVTLTCEAQGVPPPSLKWLKDGQPLSLHRNLLLDGQETRLQLPDVGLSDRGLYSCVASNQAGSSTKSFNLTVLEPPKISISSPEELMVAVNTALELECTAEGVPSPTLSWLKDGRPLQGDSEIVEEDGHFLRITKVQVEDAGLYTCLASSPAGEDGSNHWVRVQVPPTLLGSDDVRTLSVPAKGHLTLECQADSDPPPDIEWYKDDVKLQLGGRIQRLAGGQYLEIQDVRPQDSGQYSCVVTNMAGSTNLFFTVEILMPPVIRESSSVVTAHISQDAVLPCEVEGEASPTILWRKDGIPIGPDNNKYTTLSKGSLRVMAVQLSDAGRYYCTVSNQAGSDHHGMDLRVFVGPSINPGPFNVTVTTGVRAVLSCEATGIPAPKVTWKRNGTPIDFNQQPGTYRLLSSGSLVISSPSNQDEGYFECTAANEVGEERSVIEVILQVPPTIEDNITTVIAIKMAPVVLPCHAQGRPEPSVSWTKSGAKLGSRGGSYRVLPTGVLEITAATPSHAGRYTCSARNPAGVAHKHITLTVQEPPEIRPMPEEVQVVLHHGTVLPCEVKGFPRPSITWQREGVPILTGHRLALLSNGALKFSQVTLGDAGTYQCLAQNEAGTAMGRTRLMLQVPPVLSVPRVEYTAVLGQPVSLECVADGQPQPEVSWHRERRPVTEGAHIQLFANGTLRIAASQRSDAGLYTCSAKNLVGRASHDMRLVIMIPPMIPAAQPELSVVQGFQALLPCAAQGSPEPRVSWEKDDNTVPNLPGKFTVLRSGELIIERAEPGDGGVFTCVATNTAGTVRQDTRLSVNMRPAFKELPGDVTLNKGQSLSLSCHGQGTPTPVISWTANNSPYPGSSVDEAGRSSLVIENVTMSDAGTYVCLAENSVGTIRALSFVRIREPPVLKGEAHISQTVAQGGTAMLDCPVQGNPSPVLRWLRDGRPLLRSLRLQPLHNGSLAIYSITRGDAGEYQCVAESEAGVAERTVSLKVQIKGGYSNWEEWGPCSTTCGGGVQERIRLCNNPEPVNGGRSCDGPSMDSRRCQTGLCPGEAPRKARGSLIGMVNDREFGVSFLEVNITENLEEGTSTLQAHLDNIPPSVGPLLRALVSVFAPIYWTTVLQTGAARNGYSLTQGLFRQESQLEFDTGESLRVTHVARGLDSEGVLLMDIVINGFVPPTLSTSHLNLQEFDESYVQTGPGKLYSWSSQAHQRAGGPMVLRCNHSIIYEGREERQGPLLQLLKVSQMSSIYRIFTLSLDFQITASLLLPDGDGETCPKGFVLDTASYCADEDECAAESPCSHSCNNVMGGFSCACPSGFTISPKTNTCQDIDECAQGSHVCHYNQQCVNTVGTYRCQAKCGPGFKPSAMGTSCEDVDECQESSLSPCQQQCLNTLGSFRCVCNPGYQLSGHRCLDINECSRNVCPAHQQCRNTEGGYQCFDSCPAGMRMGENGACVDVDECQDGSHMCRYSQICQNTIGGYGCVCPRGYQSQGVGRPCLDVDECLQTPSPCAHQCRNVPGSFRCLCPPGTVLLGDGRSCAGLERGQAVSNGTRIRERLRPQLVSSLGRPILSRHHGVSRITRQSCPIGYTNRDGTCVDVDECLLRKPCQHECRNTIGSFQCLCPSGYQLLPNGRSCKDIDECAVQGIQCGHNQMCFNTRGGHQCLDTPCPASYQKGGSPGTCYRPCSWDCASGGSPLLLQYKLLTLPLGILANHNVVRLSAFSEAGVLQERTSFTILEQGSEGDPGAGGKIFGIRDEAGRGIIFTLRPLQRPGLVRLRVQATTLSTQGRITYQSIFIIYISISRYPY</sequence>
<dbReference type="InterPro" id="IPR013106">
    <property type="entry name" value="Ig_V-set"/>
</dbReference>
<evidence type="ECO:0000256" key="3">
    <source>
        <dbReference type="ARBA" id="ARBA00004498"/>
    </source>
</evidence>
<feature type="domain" description="Ig-like" evidence="22">
    <location>
        <begin position="1598"/>
        <end position="1691"/>
    </location>
</feature>
<feature type="domain" description="Nidogen G2 beta-barrel" evidence="23">
    <location>
        <begin position="3365"/>
        <end position="3587"/>
    </location>
</feature>
<feature type="domain" description="Ig-like" evidence="22">
    <location>
        <begin position="678"/>
        <end position="762"/>
    </location>
</feature>
<dbReference type="PROSITE" id="PS00010">
    <property type="entry name" value="ASX_HYDROXYL"/>
    <property type="match status" value="5"/>
</dbReference>
<evidence type="ECO:0000256" key="20">
    <source>
        <dbReference type="SAM" id="MobiDB-lite"/>
    </source>
</evidence>
<dbReference type="InterPro" id="IPR050958">
    <property type="entry name" value="Cell_Adh-Cytoskel_Orgn"/>
</dbReference>
<keyword evidence="11" id="KW-0677">Repeat</keyword>
<dbReference type="FunFam" id="2.60.40.10:FF:000503">
    <property type="entry name" value="Hemicentin 1"/>
    <property type="match status" value="3"/>
</dbReference>
<feature type="domain" description="Ig-like" evidence="22">
    <location>
        <begin position="1141"/>
        <end position="1220"/>
    </location>
</feature>
<dbReference type="Gene3D" id="2.40.155.10">
    <property type="entry name" value="Green fluorescent protein"/>
    <property type="match status" value="1"/>
</dbReference>
<dbReference type="InterPro" id="IPR001881">
    <property type="entry name" value="EGF-like_Ca-bd_dom"/>
</dbReference>
<feature type="domain" description="Ig-like" evidence="22">
    <location>
        <begin position="3128"/>
        <end position="3209"/>
    </location>
</feature>
<keyword evidence="4" id="KW-1003">Cell membrane</keyword>
<dbReference type="GO" id="GO:0043025">
    <property type="term" value="C:neuronal cell body"/>
    <property type="evidence" value="ECO:0007669"/>
    <property type="project" value="TreeGrafter"/>
</dbReference>
<dbReference type="PROSITE" id="PS50026">
    <property type="entry name" value="EGF_3"/>
    <property type="match status" value="5"/>
</dbReference>
<evidence type="ECO:0000256" key="14">
    <source>
        <dbReference type="ARBA" id="ARBA00023136"/>
    </source>
</evidence>
<dbReference type="FunFam" id="2.60.40.10:FF:000032">
    <property type="entry name" value="palladin isoform X1"/>
    <property type="match status" value="8"/>
</dbReference>
<dbReference type="GO" id="GO:0008046">
    <property type="term" value="F:axon guidance receptor activity"/>
    <property type="evidence" value="ECO:0007669"/>
    <property type="project" value="TreeGrafter"/>
</dbReference>
<feature type="domain" description="Ig-like" evidence="22">
    <location>
        <begin position="2489"/>
        <end position="2577"/>
    </location>
</feature>
<keyword evidence="16" id="KW-0675">Receptor</keyword>
<dbReference type="InterPro" id="IPR003599">
    <property type="entry name" value="Ig_sub"/>
</dbReference>
<accession>A0A674B5K9</accession>
<evidence type="ECO:0000256" key="11">
    <source>
        <dbReference type="ARBA" id="ARBA00022737"/>
    </source>
</evidence>
<dbReference type="FunFam" id="2.20.100.10:FF:000007">
    <property type="entry name" value="Thrombospondin 1"/>
    <property type="match status" value="1"/>
</dbReference>
<evidence type="ECO:0000259" key="22">
    <source>
        <dbReference type="PROSITE" id="PS50835"/>
    </source>
</evidence>
<dbReference type="PROSITE" id="PS50092">
    <property type="entry name" value="TSP1"/>
    <property type="match status" value="1"/>
</dbReference>
<feature type="domain" description="Ig-like" evidence="22">
    <location>
        <begin position="1064"/>
        <end position="1132"/>
    </location>
</feature>
<evidence type="ECO:0000256" key="7">
    <source>
        <dbReference type="ARBA" id="ARBA00022536"/>
    </source>
</evidence>
<dbReference type="PANTHER" id="PTHR45080:SF28">
    <property type="entry name" value="HEMICENTIN-2"/>
    <property type="match status" value="1"/>
</dbReference>
<reference evidence="24" key="2">
    <citation type="submission" date="2025-09" db="UniProtKB">
        <authorList>
            <consortium name="Ensembl"/>
        </authorList>
    </citation>
    <scope>IDENTIFICATION</scope>
</reference>
<dbReference type="Pfam" id="PF23560">
    <property type="entry name" value="GBD_Hemicentin"/>
    <property type="match status" value="1"/>
</dbReference>
<dbReference type="GO" id="GO:0050808">
    <property type="term" value="P:synapse organization"/>
    <property type="evidence" value="ECO:0007669"/>
    <property type="project" value="TreeGrafter"/>
</dbReference>
<evidence type="ECO:0000313" key="24">
    <source>
        <dbReference type="Ensembl" id="ENSSTUP00000066670.1"/>
    </source>
</evidence>
<feature type="domain" description="Ig-like" evidence="22">
    <location>
        <begin position="3036"/>
        <end position="3123"/>
    </location>
</feature>
<evidence type="ECO:0000259" key="21">
    <source>
        <dbReference type="PROSITE" id="PS50026"/>
    </source>
</evidence>
<evidence type="ECO:0000256" key="10">
    <source>
        <dbReference type="ARBA" id="ARBA00022729"/>
    </source>
</evidence>
<keyword evidence="18" id="KW-0393">Immunoglobulin domain</keyword>
<feature type="disulfide bond" evidence="19">
    <location>
        <begin position="3605"/>
        <end position="3615"/>
    </location>
</feature>
<dbReference type="Pfam" id="PF00090">
    <property type="entry name" value="TSP_1"/>
    <property type="match status" value="1"/>
</dbReference>
<feature type="domain" description="Ig-like" evidence="22">
    <location>
        <begin position="1225"/>
        <end position="1312"/>
    </location>
</feature>
<dbReference type="Ensembl" id="ENSSTUT00000070690.1">
    <property type="protein sequence ID" value="ENSSTUP00000066670.1"/>
    <property type="gene ID" value="ENSSTUG00000028907.1"/>
</dbReference>
<evidence type="ECO:0000256" key="8">
    <source>
        <dbReference type="ARBA" id="ARBA00022583"/>
    </source>
</evidence>
<evidence type="ECO:0000256" key="19">
    <source>
        <dbReference type="PROSITE-ProRule" id="PRU00076"/>
    </source>
</evidence>
<feature type="domain" description="Ig-like" evidence="22">
    <location>
        <begin position="2030"/>
        <end position="2118"/>
    </location>
</feature>
<gene>
    <name evidence="24" type="primary">hmcn2</name>
</gene>
<dbReference type="InterPro" id="IPR003598">
    <property type="entry name" value="Ig_sub2"/>
</dbReference>
<dbReference type="SMART" id="SM00181">
    <property type="entry name" value="EGF"/>
    <property type="match status" value="8"/>
</dbReference>
<evidence type="ECO:0000259" key="23">
    <source>
        <dbReference type="PROSITE" id="PS50993"/>
    </source>
</evidence>
<feature type="domain" description="EGF-like" evidence="21">
    <location>
        <begin position="3811"/>
        <end position="3851"/>
    </location>
</feature>
<dbReference type="FunFam" id="2.60.40.10:FF:000107">
    <property type="entry name" value="Myosin, light chain kinase a"/>
    <property type="match status" value="1"/>
</dbReference>
<feature type="domain" description="Ig-like" evidence="22">
    <location>
        <begin position="1811"/>
        <end position="1902"/>
    </location>
</feature>
<dbReference type="InterPro" id="IPR013098">
    <property type="entry name" value="Ig_I-set"/>
</dbReference>
<dbReference type="CDD" id="cd00096">
    <property type="entry name" value="Ig"/>
    <property type="match status" value="10"/>
</dbReference>
<dbReference type="SMART" id="SM00406">
    <property type="entry name" value="IGv"/>
    <property type="match status" value="13"/>
</dbReference>
<keyword evidence="8" id="KW-0254">Endocytosis</keyword>
<feature type="domain" description="Ig-like" evidence="22">
    <location>
        <begin position="1735"/>
        <end position="1807"/>
    </location>
</feature>
<feature type="domain" description="Ig-like" evidence="22">
    <location>
        <begin position="1317"/>
        <end position="1405"/>
    </location>
</feature>
<dbReference type="GO" id="GO:0055013">
    <property type="term" value="P:cardiac muscle cell development"/>
    <property type="evidence" value="ECO:0007669"/>
    <property type="project" value="UniProtKB-ARBA"/>
</dbReference>
<dbReference type="Pfam" id="PF07679">
    <property type="entry name" value="I-set"/>
    <property type="match status" value="16"/>
</dbReference>
<dbReference type="SMART" id="SM00408">
    <property type="entry name" value="IGc2"/>
    <property type="match status" value="31"/>
</dbReference>
<feature type="domain" description="Ig-like" evidence="22">
    <location>
        <begin position="769"/>
        <end position="859"/>
    </location>
</feature>
<dbReference type="CDD" id="cd00054">
    <property type="entry name" value="EGF_CA"/>
    <property type="match status" value="8"/>
</dbReference>
<comment type="subcellular location">
    <subcellularLocation>
        <location evidence="1">Cell membrane</location>
    </subcellularLocation>
    <subcellularLocation>
        <location evidence="2">Membrane</location>
        <topology evidence="2">Single-pass type I membrane protein</topology>
    </subcellularLocation>
    <subcellularLocation>
        <location evidence="3">Secreted</location>
        <location evidence="3">Extracellular space</location>
        <location evidence="3">Extracellular matrix</location>
    </subcellularLocation>
</comment>
<evidence type="ECO:0000256" key="9">
    <source>
        <dbReference type="ARBA" id="ARBA00022692"/>
    </source>
</evidence>
<evidence type="ECO:0000256" key="6">
    <source>
        <dbReference type="ARBA" id="ARBA00022530"/>
    </source>
</evidence>
<dbReference type="FunFam" id="2.10.25.10:FF:000008">
    <property type="entry name" value="Signal peptide, CUB domain, EGF-like 2"/>
    <property type="match status" value="1"/>
</dbReference>
<dbReference type="FunFam" id="3.40.50.410:FF:000032">
    <property type="entry name" value="Hemicentin 1"/>
    <property type="match status" value="1"/>
</dbReference>
<dbReference type="InterPro" id="IPR026823">
    <property type="entry name" value="cEGF"/>
</dbReference>
<feature type="domain" description="Ig-like" evidence="22">
    <location>
        <begin position="1410"/>
        <end position="1500"/>
    </location>
</feature>
<dbReference type="Gene3D" id="3.40.50.410">
    <property type="entry name" value="von Willebrand factor, type A domain"/>
    <property type="match status" value="1"/>
</dbReference>
<dbReference type="InParanoid" id="A0A674B5K9"/>
<feature type="domain" description="Ig-like" evidence="22">
    <location>
        <begin position="2398"/>
        <end position="2486"/>
    </location>
</feature>
<evidence type="ECO:0000256" key="17">
    <source>
        <dbReference type="ARBA" id="ARBA00023180"/>
    </source>
</evidence>
<feature type="domain" description="Ig-like" evidence="22">
    <location>
        <begin position="588"/>
        <end position="673"/>
    </location>
</feature>
<evidence type="ECO:0000256" key="2">
    <source>
        <dbReference type="ARBA" id="ARBA00004479"/>
    </source>
</evidence>
<keyword evidence="14" id="KW-0472">Membrane</keyword>
<evidence type="ECO:0000256" key="12">
    <source>
        <dbReference type="ARBA" id="ARBA00022837"/>
    </source>
</evidence>
<dbReference type="InterPro" id="IPR000742">
    <property type="entry name" value="EGF"/>
</dbReference>
<dbReference type="Proteomes" id="UP000472277">
    <property type="component" value="Chromosome 27"/>
</dbReference>
<dbReference type="FunFam" id="2.10.25.10:FF:000352">
    <property type="entry name" value="Hemicentin 1"/>
    <property type="match status" value="1"/>
</dbReference>
<keyword evidence="5" id="KW-0964">Secreted</keyword>
<dbReference type="PROSITE" id="PS50993">
    <property type="entry name" value="NIDOGEN_G2"/>
    <property type="match status" value="1"/>
</dbReference>
<dbReference type="Gene3D" id="2.60.40.10">
    <property type="entry name" value="Immunoglobulins"/>
    <property type="match status" value="31"/>
</dbReference>
<feature type="domain" description="Ig-like" evidence="22">
    <location>
        <begin position="1907"/>
        <end position="1946"/>
    </location>
</feature>
<evidence type="ECO:0000256" key="16">
    <source>
        <dbReference type="ARBA" id="ARBA00023170"/>
    </source>
</evidence>
<dbReference type="Pfam" id="PF07645">
    <property type="entry name" value="EGF_CA"/>
    <property type="match status" value="6"/>
</dbReference>
<dbReference type="InterPro" id="IPR049883">
    <property type="entry name" value="NOTCH1_EGF-like"/>
</dbReference>
<dbReference type="GO" id="GO:0006897">
    <property type="term" value="P:endocytosis"/>
    <property type="evidence" value="ECO:0007669"/>
    <property type="project" value="UniProtKB-KW"/>
</dbReference>
<evidence type="ECO:0008006" key="26">
    <source>
        <dbReference type="Google" id="ProtNLM"/>
    </source>
</evidence>
<evidence type="ECO:0000256" key="15">
    <source>
        <dbReference type="ARBA" id="ARBA00023157"/>
    </source>
</evidence>
<feature type="domain" description="EGF-like" evidence="21">
    <location>
        <begin position="3909"/>
        <end position="3948"/>
    </location>
</feature>
<comment type="caution">
    <text evidence="19">Lacks conserved residue(s) required for the propagation of feature annotation.</text>
</comment>
<dbReference type="SMART" id="SM00209">
    <property type="entry name" value="TSP1"/>
    <property type="match status" value="1"/>
</dbReference>
<dbReference type="InterPro" id="IPR056475">
    <property type="entry name" value="GBD_Hemicentin/VWA7"/>
</dbReference>
<dbReference type="GeneTree" id="ENSGT00940000164697"/>